<organism evidence="1 2">
    <name type="scientific">Dibothriocephalus latus</name>
    <name type="common">Fish tapeworm</name>
    <name type="synonym">Diphyllobothrium latum</name>
    <dbReference type="NCBI Taxonomy" id="60516"/>
    <lineage>
        <taxon>Eukaryota</taxon>
        <taxon>Metazoa</taxon>
        <taxon>Spiralia</taxon>
        <taxon>Lophotrochozoa</taxon>
        <taxon>Platyhelminthes</taxon>
        <taxon>Cestoda</taxon>
        <taxon>Eucestoda</taxon>
        <taxon>Diphyllobothriidea</taxon>
        <taxon>Diphyllobothriidae</taxon>
        <taxon>Dibothriocephalus</taxon>
    </lineage>
</organism>
<accession>A0A3P7NU70</accession>
<name>A0A3P7NU70_DIBLA</name>
<keyword evidence="2" id="KW-1185">Reference proteome</keyword>
<dbReference type="AlphaFoldDB" id="A0A3P7NU70"/>
<evidence type="ECO:0000313" key="1">
    <source>
        <dbReference type="EMBL" id="VDN11982.1"/>
    </source>
</evidence>
<dbReference type="Proteomes" id="UP000281553">
    <property type="component" value="Unassembled WGS sequence"/>
</dbReference>
<evidence type="ECO:0000313" key="2">
    <source>
        <dbReference type="Proteomes" id="UP000281553"/>
    </source>
</evidence>
<dbReference type="EMBL" id="UYRU01052692">
    <property type="protein sequence ID" value="VDN11982.1"/>
    <property type="molecule type" value="Genomic_DNA"/>
</dbReference>
<protein>
    <submittedName>
        <fullName evidence="1">Uncharacterized protein</fullName>
    </submittedName>
</protein>
<reference evidence="1 2" key="1">
    <citation type="submission" date="2018-11" db="EMBL/GenBank/DDBJ databases">
        <authorList>
            <consortium name="Pathogen Informatics"/>
        </authorList>
    </citation>
    <scope>NUCLEOTIDE SEQUENCE [LARGE SCALE GENOMIC DNA]</scope>
</reference>
<proteinExistence type="predicted"/>
<sequence>MPDVENFFTQRRMTISAAKSSVTVFMLEFNRHPAIIGNVPGQAPNSPPVDLWLKPVAVSAFLRLPNTTSLDSGGDS</sequence>
<gene>
    <name evidence="1" type="ORF">DILT_LOCUS7813</name>
</gene>